<feature type="compositionally biased region" description="Low complexity" evidence="1">
    <location>
        <begin position="54"/>
        <end position="63"/>
    </location>
</feature>
<comment type="caution">
    <text evidence="2">The sequence shown here is derived from an EMBL/GenBank/DDBJ whole genome shotgun (WGS) entry which is preliminary data.</text>
</comment>
<dbReference type="AlphaFoldDB" id="A0A9D2ALL1"/>
<feature type="compositionally biased region" description="Polar residues" evidence="1">
    <location>
        <begin position="23"/>
        <end position="37"/>
    </location>
</feature>
<name>A0A9D2ALL1_9FIRM</name>
<dbReference type="Proteomes" id="UP000824230">
    <property type="component" value="Unassembled WGS sequence"/>
</dbReference>
<proteinExistence type="predicted"/>
<sequence>MKKRIAAWMITTIFALTVAGCSQDNSSGQAADSSNTQEETDGANAQGAPEDTGDTASSDTGTAQEGQSESSNVRIAYFSVPEDVDTEGIDANAGASIVVRDGQVMGNLEYMANVIQQTIGGDLFRIETVEEYPLDHEPLVDQAAEEQDEEAR</sequence>
<evidence type="ECO:0000313" key="3">
    <source>
        <dbReference type="Proteomes" id="UP000824230"/>
    </source>
</evidence>
<feature type="compositionally biased region" description="Polar residues" evidence="1">
    <location>
        <begin position="64"/>
        <end position="73"/>
    </location>
</feature>
<feature type="region of interest" description="Disordered" evidence="1">
    <location>
        <begin position="23"/>
        <end position="76"/>
    </location>
</feature>
<feature type="non-terminal residue" evidence="2">
    <location>
        <position position="152"/>
    </location>
</feature>
<dbReference type="EMBL" id="DXFG01000071">
    <property type="protein sequence ID" value="HIX36978.1"/>
    <property type="molecule type" value="Genomic_DNA"/>
</dbReference>
<dbReference type="InterPro" id="IPR029039">
    <property type="entry name" value="Flavoprotein-like_sf"/>
</dbReference>
<dbReference type="PROSITE" id="PS51257">
    <property type="entry name" value="PROKAR_LIPOPROTEIN"/>
    <property type="match status" value="1"/>
</dbReference>
<protein>
    <submittedName>
        <fullName evidence="2">Flavodoxin</fullName>
    </submittedName>
</protein>
<reference evidence="2" key="2">
    <citation type="submission" date="2021-04" db="EMBL/GenBank/DDBJ databases">
        <authorList>
            <person name="Gilroy R."/>
        </authorList>
    </citation>
    <scope>NUCLEOTIDE SEQUENCE</scope>
    <source>
        <strain evidence="2">ChiHjej12B11-1927</strain>
    </source>
</reference>
<gene>
    <name evidence="2" type="ORF">H9738_03795</name>
</gene>
<dbReference type="Gene3D" id="3.40.50.360">
    <property type="match status" value="1"/>
</dbReference>
<organism evidence="2 3">
    <name type="scientific">Candidatus Blautia pullistercoris</name>
    <dbReference type="NCBI Taxonomy" id="2838499"/>
    <lineage>
        <taxon>Bacteria</taxon>
        <taxon>Bacillati</taxon>
        <taxon>Bacillota</taxon>
        <taxon>Clostridia</taxon>
        <taxon>Lachnospirales</taxon>
        <taxon>Lachnospiraceae</taxon>
        <taxon>Blautia</taxon>
    </lineage>
</organism>
<reference evidence="2" key="1">
    <citation type="journal article" date="2021" name="PeerJ">
        <title>Extensive microbial diversity within the chicken gut microbiome revealed by metagenomics and culture.</title>
        <authorList>
            <person name="Gilroy R."/>
            <person name="Ravi A."/>
            <person name="Getino M."/>
            <person name="Pursley I."/>
            <person name="Horton D.L."/>
            <person name="Alikhan N.F."/>
            <person name="Baker D."/>
            <person name="Gharbi K."/>
            <person name="Hall N."/>
            <person name="Watson M."/>
            <person name="Adriaenssens E.M."/>
            <person name="Foster-Nyarko E."/>
            <person name="Jarju S."/>
            <person name="Secka A."/>
            <person name="Antonio M."/>
            <person name="Oren A."/>
            <person name="Chaudhuri R.R."/>
            <person name="La Ragione R."/>
            <person name="Hildebrand F."/>
            <person name="Pallen M.J."/>
        </authorList>
    </citation>
    <scope>NUCLEOTIDE SEQUENCE</scope>
    <source>
        <strain evidence="2">ChiHjej12B11-1927</strain>
    </source>
</reference>
<evidence type="ECO:0000256" key="1">
    <source>
        <dbReference type="SAM" id="MobiDB-lite"/>
    </source>
</evidence>
<accession>A0A9D2ALL1</accession>
<evidence type="ECO:0000313" key="2">
    <source>
        <dbReference type="EMBL" id="HIX36978.1"/>
    </source>
</evidence>